<feature type="compositionally biased region" description="Low complexity" evidence="7">
    <location>
        <begin position="652"/>
        <end position="671"/>
    </location>
</feature>
<dbReference type="InterPro" id="IPR001841">
    <property type="entry name" value="Znf_RING"/>
</dbReference>
<accession>A0A836B1K4</accession>
<reference evidence="10" key="1">
    <citation type="journal article" date="2020" name="bioRxiv">
        <title>Comparative genomics of Chlamydomonas.</title>
        <authorList>
            <person name="Craig R.J."/>
            <person name="Hasan A.R."/>
            <person name="Ness R.W."/>
            <person name="Keightley P.D."/>
        </authorList>
    </citation>
    <scope>NUCLEOTIDE SEQUENCE</scope>
    <source>
        <strain evidence="10">SAG 7.73</strain>
    </source>
</reference>
<evidence type="ECO:0008006" key="12">
    <source>
        <dbReference type="Google" id="ProtNLM"/>
    </source>
</evidence>
<dbReference type="Gene3D" id="3.30.40.10">
    <property type="entry name" value="Zinc/RING finger domain, C3HC4 (zinc finger)"/>
    <property type="match status" value="1"/>
</dbReference>
<feature type="domain" description="YEATS" evidence="9">
    <location>
        <begin position="339"/>
        <end position="486"/>
    </location>
</feature>
<dbReference type="EMBL" id="JAEHOC010000002">
    <property type="protein sequence ID" value="KAG2444951.1"/>
    <property type="molecule type" value="Genomic_DNA"/>
</dbReference>
<feature type="compositionally biased region" description="Low complexity" evidence="7">
    <location>
        <begin position="120"/>
        <end position="134"/>
    </location>
</feature>
<dbReference type="InterPro" id="IPR018957">
    <property type="entry name" value="Znf_C3HC4_RING-type"/>
</dbReference>
<proteinExistence type="predicted"/>
<dbReference type="Gene3D" id="2.60.40.1970">
    <property type="entry name" value="YEATS domain"/>
    <property type="match status" value="1"/>
</dbReference>
<comment type="subcellular location">
    <subcellularLocation>
        <location evidence="6">Nucleus</location>
    </subcellularLocation>
</comment>
<feature type="region of interest" description="Disordered" evidence="7">
    <location>
        <begin position="1"/>
        <end position="172"/>
    </location>
</feature>
<dbReference type="PROSITE" id="PS50089">
    <property type="entry name" value="ZF_RING_2"/>
    <property type="match status" value="1"/>
</dbReference>
<dbReference type="GO" id="GO:0005634">
    <property type="term" value="C:nucleus"/>
    <property type="evidence" value="ECO:0007669"/>
    <property type="project" value="UniProtKB-SubCell"/>
</dbReference>
<dbReference type="Pfam" id="PF03366">
    <property type="entry name" value="YEATS"/>
    <property type="match status" value="1"/>
</dbReference>
<dbReference type="SUPFAM" id="SSF57850">
    <property type="entry name" value="RING/U-box"/>
    <property type="match status" value="1"/>
</dbReference>
<evidence type="ECO:0000256" key="2">
    <source>
        <dbReference type="ARBA" id="ARBA00022771"/>
    </source>
</evidence>
<dbReference type="InterPro" id="IPR038704">
    <property type="entry name" value="YEAST_sf"/>
</dbReference>
<evidence type="ECO:0000259" key="9">
    <source>
        <dbReference type="PROSITE" id="PS51037"/>
    </source>
</evidence>
<protein>
    <recommendedName>
        <fullName evidence="12">RING-type domain-containing protein</fullName>
    </recommendedName>
</protein>
<dbReference type="PROSITE" id="PS51037">
    <property type="entry name" value="YEATS"/>
    <property type="match status" value="1"/>
</dbReference>
<dbReference type="Proteomes" id="UP000650467">
    <property type="component" value="Unassembled WGS sequence"/>
</dbReference>
<evidence type="ECO:0000313" key="10">
    <source>
        <dbReference type="EMBL" id="KAG2444951.1"/>
    </source>
</evidence>
<feature type="compositionally biased region" description="Gly residues" evidence="7">
    <location>
        <begin position="548"/>
        <end position="558"/>
    </location>
</feature>
<evidence type="ECO:0000256" key="1">
    <source>
        <dbReference type="ARBA" id="ARBA00022723"/>
    </source>
</evidence>
<feature type="region of interest" description="Disordered" evidence="7">
    <location>
        <begin position="467"/>
        <end position="559"/>
    </location>
</feature>
<feature type="compositionally biased region" description="Low complexity" evidence="7">
    <location>
        <begin position="23"/>
        <end position="51"/>
    </location>
</feature>
<dbReference type="InterPro" id="IPR013083">
    <property type="entry name" value="Znf_RING/FYVE/PHD"/>
</dbReference>
<evidence type="ECO:0000256" key="7">
    <source>
        <dbReference type="SAM" id="MobiDB-lite"/>
    </source>
</evidence>
<gene>
    <name evidence="10" type="ORF">HXX76_001687</name>
</gene>
<keyword evidence="2 5" id="KW-0863">Zinc-finger</keyword>
<keyword evidence="4 6" id="KW-0539">Nucleus</keyword>
<feature type="compositionally biased region" description="Pro residues" evidence="7">
    <location>
        <begin position="474"/>
        <end position="499"/>
    </location>
</feature>
<dbReference type="OrthoDB" id="264917at2759"/>
<name>A0A836B1K4_CHLIN</name>
<organism evidence="10 11">
    <name type="scientific">Chlamydomonas incerta</name>
    <dbReference type="NCBI Taxonomy" id="51695"/>
    <lineage>
        <taxon>Eukaryota</taxon>
        <taxon>Viridiplantae</taxon>
        <taxon>Chlorophyta</taxon>
        <taxon>core chlorophytes</taxon>
        <taxon>Chlorophyceae</taxon>
        <taxon>CS clade</taxon>
        <taxon>Chlamydomonadales</taxon>
        <taxon>Chlamydomonadaceae</taxon>
        <taxon>Chlamydomonas</taxon>
    </lineage>
</organism>
<dbReference type="InterPro" id="IPR005033">
    <property type="entry name" value="YEATS"/>
</dbReference>
<dbReference type="GO" id="GO:0008270">
    <property type="term" value="F:zinc ion binding"/>
    <property type="evidence" value="ECO:0007669"/>
    <property type="project" value="UniProtKB-KW"/>
</dbReference>
<dbReference type="SMART" id="SM00184">
    <property type="entry name" value="RING"/>
    <property type="match status" value="1"/>
</dbReference>
<evidence type="ECO:0000256" key="3">
    <source>
        <dbReference type="ARBA" id="ARBA00022833"/>
    </source>
</evidence>
<evidence type="ECO:0000256" key="4">
    <source>
        <dbReference type="ARBA" id="ARBA00023242"/>
    </source>
</evidence>
<feature type="compositionally biased region" description="Low complexity" evidence="7">
    <location>
        <begin position="500"/>
        <end position="534"/>
    </location>
</feature>
<keyword evidence="11" id="KW-1185">Reference proteome</keyword>
<evidence type="ECO:0000313" key="11">
    <source>
        <dbReference type="Proteomes" id="UP000650467"/>
    </source>
</evidence>
<dbReference type="Pfam" id="PF00097">
    <property type="entry name" value="zf-C3HC4"/>
    <property type="match status" value="1"/>
</dbReference>
<evidence type="ECO:0000256" key="5">
    <source>
        <dbReference type="PROSITE-ProRule" id="PRU00175"/>
    </source>
</evidence>
<dbReference type="GO" id="GO:0006355">
    <property type="term" value="P:regulation of DNA-templated transcription"/>
    <property type="evidence" value="ECO:0007669"/>
    <property type="project" value="InterPro"/>
</dbReference>
<dbReference type="PANTHER" id="PTHR23195">
    <property type="entry name" value="YEATS DOMAIN"/>
    <property type="match status" value="1"/>
</dbReference>
<dbReference type="InterPro" id="IPR055129">
    <property type="entry name" value="YEATS_dom"/>
</dbReference>
<feature type="compositionally biased region" description="Gly residues" evidence="7">
    <location>
        <begin position="623"/>
        <end position="635"/>
    </location>
</feature>
<feature type="domain" description="RING-type" evidence="8">
    <location>
        <begin position="179"/>
        <end position="220"/>
    </location>
</feature>
<comment type="caution">
    <text evidence="10">The sequence shown here is derived from an EMBL/GenBank/DDBJ whole genome shotgun (WGS) entry which is preliminary data.</text>
</comment>
<sequence length="679" mass="68332">MEGRAIHPQQQPRPPDANSQGPSTAASSAAAASASIPAKIPAAATGAAPTSPSEPPSQRRRLQQESQPPPVPTRAVKPPATPQRQREQQPQHPQPQPQREGGADAGADRPDAQPQPQPHPQAQAQPAAASAATAVPGFPSGAPLDEAVAGTPAAGAARAGGTTEQAAGREGPPSCECECPLCLHLLHAPVTTPCRHTFCGRCFRCWAEAQATHVHHPVTNTQQQQQQAGGAIAWPRRVSAQAPWGPGGGGGGGGGLMAGGGRAPSAGPTDAAGAVVVVAAAAQAAGAPEAVRQVTCPLCRRLAPAHLPEDVARAAAVRARHPAAYAARGAELGAEEEALAARRRRLRRLQLGNTHAYVAQQPGGGADASSSGTGGSSINTHEWCFFVRLAGASAEQEAELVERVEVHLHPSFSPPVVVLTRPPFLVRRRGWGEFVVRAKVVFRPRWRHPPLLCRWLLDFSDGGNMVEVELDLGPPQPQPPQQPPQQPEQPPPLAWPPSAQPAGQQQRQQQRPGAGAAGEGASYTSGTTGGSAESTGGGGAAGPPLPGTPGGGFGGSGRGPLNTRPAWLLLPAPLLPTADSSAAAAEAEAAVAATAGPHIAAAGAAGGNAAVGRNGNGDIADVGGGGGGCDGGRGGEPLQLRPSSWLSPTLRGLLGADAPHAAATAGHSTAAAGGGSERS</sequence>
<dbReference type="AlphaFoldDB" id="A0A836B1K4"/>
<feature type="compositionally biased region" description="Low complexity" evidence="7">
    <location>
        <begin position="146"/>
        <end position="172"/>
    </location>
</feature>
<feature type="region of interest" description="Disordered" evidence="7">
    <location>
        <begin position="623"/>
        <end position="679"/>
    </location>
</feature>
<evidence type="ECO:0000259" key="8">
    <source>
        <dbReference type="PROSITE" id="PS50089"/>
    </source>
</evidence>
<keyword evidence="3" id="KW-0862">Zinc</keyword>
<keyword evidence="1" id="KW-0479">Metal-binding</keyword>
<evidence type="ECO:0000256" key="6">
    <source>
        <dbReference type="PROSITE-ProRule" id="PRU00376"/>
    </source>
</evidence>